<accession>A0A450YTI7</accession>
<protein>
    <submittedName>
        <fullName evidence="1">Uncharacterized protein</fullName>
    </submittedName>
</protein>
<dbReference type="EMBL" id="CAADFW010000039">
    <property type="protein sequence ID" value="VFK60018.1"/>
    <property type="molecule type" value="Genomic_DNA"/>
</dbReference>
<gene>
    <name evidence="1" type="ORF">BECKTC1821E_GA0114239_10408</name>
    <name evidence="2" type="ORF">BECKTC1821F_GA0114240_103913</name>
</gene>
<dbReference type="AlphaFoldDB" id="A0A450YTI7"/>
<reference evidence="1" key="1">
    <citation type="submission" date="2019-02" db="EMBL/GenBank/DDBJ databases">
        <authorList>
            <person name="Gruber-Vodicka R. H."/>
            <person name="Seah K. B. B."/>
        </authorList>
    </citation>
    <scope>NUCLEOTIDE SEQUENCE</scope>
    <source>
        <strain evidence="1">BECK_BZ125</strain>
        <strain evidence="2">BECK_BZ126</strain>
    </source>
</reference>
<evidence type="ECO:0000313" key="1">
    <source>
        <dbReference type="EMBL" id="VFK44792.1"/>
    </source>
</evidence>
<evidence type="ECO:0000313" key="2">
    <source>
        <dbReference type="EMBL" id="VFK60018.1"/>
    </source>
</evidence>
<dbReference type="EMBL" id="CAADFT010000040">
    <property type="protein sequence ID" value="VFK44792.1"/>
    <property type="molecule type" value="Genomic_DNA"/>
</dbReference>
<sequence>MNTRDSQVKLALIVSDFGDSMFQYGRVSCYFCLERTS</sequence>
<name>A0A450YTI7_9GAMM</name>
<organism evidence="1">
    <name type="scientific">Candidatus Kentrum sp. TC</name>
    <dbReference type="NCBI Taxonomy" id="2126339"/>
    <lineage>
        <taxon>Bacteria</taxon>
        <taxon>Pseudomonadati</taxon>
        <taxon>Pseudomonadota</taxon>
        <taxon>Gammaproteobacteria</taxon>
        <taxon>Candidatus Kentrum</taxon>
    </lineage>
</organism>
<proteinExistence type="predicted"/>